<evidence type="ECO:0000256" key="2">
    <source>
        <dbReference type="ARBA" id="ARBA00022989"/>
    </source>
</evidence>
<feature type="transmembrane region" description="Helical" evidence="4">
    <location>
        <begin position="247"/>
        <end position="267"/>
    </location>
</feature>
<keyword evidence="7" id="KW-1185">Reference proteome</keyword>
<evidence type="ECO:0000313" key="7">
    <source>
        <dbReference type="Proteomes" id="UP001239019"/>
    </source>
</evidence>
<dbReference type="InterPro" id="IPR011701">
    <property type="entry name" value="MFS"/>
</dbReference>
<protein>
    <submittedName>
        <fullName evidence="6">MFS transporter</fullName>
    </submittedName>
</protein>
<feature type="transmembrane region" description="Helical" evidence="4">
    <location>
        <begin position="166"/>
        <end position="189"/>
    </location>
</feature>
<keyword evidence="2 4" id="KW-1133">Transmembrane helix</keyword>
<feature type="domain" description="Major facilitator superfamily (MFS) profile" evidence="5">
    <location>
        <begin position="213"/>
        <end position="404"/>
    </location>
</feature>
<organism evidence="6 7">
    <name type="scientific">Natronospira bacteriovora</name>
    <dbReference type="NCBI Taxonomy" id="3069753"/>
    <lineage>
        <taxon>Bacteria</taxon>
        <taxon>Pseudomonadati</taxon>
        <taxon>Pseudomonadota</taxon>
        <taxon>Gammaproteobacteria</taxon>
        <taxon>Natronospirales</taxon>
        <taxon>Natronospiraceae</taxon>
        <taxon>Natronospira</taxon>
    </lineage>
</organism>
<comment type="caution">
    <text evidence="6">The sequence shown here is derived from an EMBL/GenBank/DDBJ whole genome shotgun (WGS) entry which is preliminary data.</text>
</comment>
<evidence type="ECO:0000313" key="6">
    <source>
        <dbReference type="EMBL" id="MDQ2070446.1"/>
    </source>
</evidence>
<proteinExistence type="predicted"/>
<sequence>MQPRDDTQALNTRAVLALIIAMGLVGVSFGASAPLVASILEERGFSEYYTGAVSATLSLAIALLSPFAGTLVARLGPRWITLAGILLQGLCFSALGLALFWHEHLLFPVRFLLGLAAAFTFIAAETALLRGVQPWQRGRAMAAYGTVLGLGYGGGVLLSAPAYAWFGLWCFALVGLLAVIVAPVCRWGLKGLPRPEPASDSSRRRGRHLRWRLVALGLFGAVIFGVLDNGMTGIYPVEGHRLGFDRGQTLNIVGIMLIASVLAQPLCGILADRIGALRVLAGLGLIGLAGSAATGWIAWQGLGYGATVAGFAVVGLAGGGTYPVCLKLIGDRVRSEALPKANAAFSAAYGWASLFGPIAGALMIDAAIRTGLLGWALPGLGLMVFAVLLPLLALDRRWRSGLVK</sequence>
<dbReference type="EMBL" id="JAVDDT010000007">
    <property type="protein sequence ID" value="MDQ2070446.1"/>
    <property type="molecule type" value="Genomic_DNA"/>
</dbReference>
<dbReference type="PROSITE" id="PS50850">
    <property type="entry name" value="MFS"/>
    <property type="match status" value="1"/>
</dbReference>
<feature type="transmembrane region" description="Helical" evidence="4">
    <location>
        <begin position="209"/>
        <end position="227"/>
    </location>
</feature>
<gene>
    <name evidence="6" type="ORF">RBH19_11205</name>
</gene>
<dbReference type="InterPro" id="IPR036259">
    <property type="entry name" value="MFS_trans_sf"/>
</dbReference>
<evidence type="ECO:0000259" key="5">
    <source>
        <dbReference type="PROSITE" id="PS50850"/>
    </source>
</evidence>
<feature type="transmembrane region" description="Helical" evidence="4">
    <location>
        <begin position="12"/>
        <end position="36"/>
    </location>
</feature>
<accession>A0ABU0W8W5</accession>
<dbReference type="PANTHER" id="PTHR23521">
    <property type="entry name" value="TRANSPORTER MFS SUPERFAMILY"/>
    <property type="match status" value="1"/>
</dbReference>
<name>A0ABU0W8W5_9GAMM</name>
<dbReference type="Proteomes" id="UP001239019">
    <property type="component" value="Unassembled WGS sequence"/>
</dbReference>
<dbReference type="InterPro" id="IPR020846">
    <property type="entry name" value="MFS_dom"/>
</dbReference>
<dbReference type="SUPFAM" id="SSF103473">
    <property type="entry name" value="MFS general substrate transporter"/>
    <property type="match status" value="2"/>
</dbReference>
<evidence type="ECO:0000256" key="3">
    <source>
        <dbReference type="ARBA" id="ARBA00023136"/>
    </source>
</evidence>
<keyword evidence="1 4" id="KW-0812">Transmembrane</keyword>
<dbReference type="Gene3D" id="1.20.1250.20">
    <property type="entry name" value="MFS general substrate transporter like domains"/>
    <property type="match status" value="2"/>
</dbReference>
<feature type="transmembrane region" description="Helical" evidence="4">
    <location>
        <begin position="375"/>
        <end position="394"/>
    </location>
</feature>
<dbReference type="PANTHER" id="PTHR23521:SF2">
    <property type="entry name" value="TRANSPORTER MFS SUPERFAMILY"/>
    <property type="match status" value="1"/>
</dbReference>
<feature type="transmembrane region" description="Helical" evidence="4">
    <location>
        <begin position="48"/>
        <end position="72"/>
    </location>
</feature>
<keyword evidence="3 4" id="KW-0472">Membrane</keyword>
<feature type="transmembrane region" description="Helical" evidence="4">
    <location>
        <begin position="279"/>
        <end position="299"/>
    </location>
</feature>
<evidence type="ECO:0000256" key="4">
    <source>
        <dbReference type="SAM" id="Phobius"/>
    </source>
</evidence>
<feature type="transmembrane region" description="Helical" evidence="4">
    <location>
        <begin position="305"/>
        <end position="329"/>
    </location>
</feature>
<feature type="transmembrane region" description="Helical" evidence="4">
    <location>
        <begin position="341"/>
        <end position="363"/>
    </location>
</feature>
<dbReference type="Pfam" id="PF07690">
    <property type="entry name" value="MFS_1"/>
    <property type="match status" value="1"/>
</dbReference>
<feature type="transmembrane region" description="Helical" evidence="4">
    <location>
        <begin position="141"/>
        <end position="160"/>
    </location>
</feature>
<feature type="transmembrane region" description="Helical" evidence="4">
    <location>
        <begin position="79"/>
        <end position="101"/>
    </location>
</feature>
<evidence type="ECO:0000256" key="1">
    <source>
        <dbReference type="ARBA" id="ARBA00022692"/>
    </source>
</evidence>
<feature type="transmembrane region" description="Helical" evidence="4">
    <location>
        <begin position="107"/>
        <end position="129"/>
    </location>
</feature>
<dbReference type="RefSeq" id="WP_306728946.1">
    <property type="nucleotide sequence ID" value="NZ_JAVDDT010000007.1"/>
</dbReference>
<reference evidence="6 7" key="1">
    <citation type="submission" date="2023-08" db="EMBL/GenBank/DDBJ databases">
        <title>Whole-genome sequencing of halo(alkali)philic microorganisms from hypersaline lakes.</title>
        <authorList>
            <person name="Sorokin D.Y."/>
            <person name="Abbas B."/>
            <person name="Merkel A.Y."/>
        </authorList>
    </citation>
    <scope>NUCLEOTIDE SEQUENCE [LARGE SCALE GENOMIC DNA]</scope>
    <source>
        <strain evidence="6 7">AB-CW4</strain>
    </source>
</reference>